<keyword evidence="2" id="KW-1185">Reference proteome</keyword>
<dbReference type="InterPro" id="IPR050600">
    <property type="entry name" value="SETD3_SETD6_MTase"/>
</dbReference>
<gene>
    <name evidence="1" type="ORF">K469DRAFT_600179</name>
</gene>
<sequence length="548" mass="61837">MSAEQKPYPQLPSTKCALSTLCDVVDESRLWNKGQKCVHFESNPQAENLVKWFTENGGCVHPHVQLVHDDSRGFHVRATRTLDSPTAVVSCPLKLTLSHLNLDPNQTAVKHIDSPLQKCLQTIPSHVLANLLLIEQRALGEASPWFPYIACLPETFNTPLYFSVDDIKCLDGTNLIQAVSDRRELWIQEWTDAYTALEKAGLNDFPCDSLSYKWAATVMTSRAFISAGVFPDMPPFSILFPVVDSLNHAIQAKVDWEFEPLKLFTLKTLYDIYPGDEVLNNYAPKQNAELLMGYGFCIPDHPYEQFEVTVQVPAAIRPLLESSKIPFDMPACSIRNTDSNRQFFRMRDHPFGRYENLIPCLRGVPPLLVFVSYLIALHRRGISPEAVSVAHPGARIVVAVVQQIITGVKASFDRLTKNHPEHLPKTFENQNQKYANMYRIGQVKVVDAIHSELNEFMNTVAFDKGTVPPTRPVIITTTEALALLKEELPDHYDDFTERVSDALDVDLINMEEMSSGRYNFAGLDGIPENDCEDMIWILWLIVGYALTM</sequence>
<evidence type="ECO:0000313" key="1">
    <source>
        <dbReference type="EMBL" id="KAF2178310.1"/>
    </source>
</evidence>
<dbReference type="EMBL" id="ML994676">
    <property type="protein sequence ID" value="KAF2178310.1"/>
    <property type="molecule type" value="Genomic_DNA"/>
</dbReference>
<dbReference type="OrthoDB" id="42889at2759"/>
<dbReference type="PANTHER" id="PTHR13271">
    <property type="entry name" value="UNCHARACTERIZED PUTATIVE METHYLTRANSFERASE"/>
    <property type="match status" value="1"/>
</dbReference>
<reference evidence="1" key="1">
    <citation type="journal article" date="2020" name="Stud. Mycol.">
        <title>101 Dothideomycetes genomes: a test case for predicting lifestyles and emergence of pathogens.</title>
        <authorList>
            <person name="Haridas S."/>
            <person name="Albert R."/>
            <person name="Binder M."/>
            <person name="Bloem J."/>
            <person name="Labutti K."/>
            <person name="Salamov A."/>
            <person name="Andreopoulos B."/>
            <person name="Baker S."/>
            <person name="Barry K."/>
            <person name="Bills G."/>
            <person name="Bluhm B."/>
            <person name="Cannon C."/>
            <person name="Castanera R."/>
            <person name="Culley D."/>
            <person name="Daum C."/>
            <person name="Ezra D."/>
            <person name="Gonzalez J."/>
            <person name="Henrissat B."/>
            <person name="Kuo A."/>
            <person name="Liang C."/>
            <person name="Lipzen A."/>
            <person name="Lutzoni F."/>
            <person name="Magnuson J."/>
            <person name="Mondo S."/>
            <person name="Nolan M."/>
            <person name="Ohm R."/>
            <person name="Pangilinan J."/>
            <person name="Park H.-J."/>
            <person name="Ramirez L."/>
            <person name="Alfaro M."/>
            <person name="Sun H."/>
            <person name="Tritt A."/>
            <person name="Yoshinaga Y."/>
            <person name="Zwiers L.-H."/>
            <person name="Turgeon B."/>
            <person name="Goodwin S."/>
            <person name="Spatafora J."/>
            <person name="Crous P."/>
            <person name="Grigoriev I."/>
        </authorList>
    </citation>
    <scope>NUCLEOTIDE SEQUENCE</scope>
    <source>
        <strain evidence="1">CBS 207.26</strain>
    </source>
</reference>
<dbReference type="InterPro" id="IPR046341">
    <property type="entry name" value="SET_dom_sf"/>
</dbReference>
<accession>A0A6A6DK54</accession>
<organism evidence="1 2">
    <name type="scientific">Zopfia rhizophila CBS 207.26</name>
    <dbReference type="NCBI Taxonomy" id="1314779"/>
    <lineage>
        <taxon>Eukaryota</taxon>
        <taxon>Fungi</taxon>
        <taxon>Dikarya</taxon>
        <taxon>Ascomycota</taxon>
        <taxon>Pezizomycotina</taxon>
        <taxon>Dothideomycetes</taxon>
        <taxon>Dothideomycetes incertae sedis</taxon>
        <taxon>Zopfiaceae</taxon>
        <taxon>Zopfia</taxon>
    </lineage>
</organism>
<evidence type="ECO:0000313" key="2">
    <source>
        <dbReference type="Proteomes" id="UP000800200"/>
    </source>
</evidence>
<name>A0A6A6DK54_9PEZI</name>
<dbReference type="GO" id="GO:0016279">
    <property type="term" value="F:protein-lysine N-methyltransferase activity"/>
    <property type="evidence" value="ECO:0007669"/>
    <property type="project" value="InterPro"/>
</dbReference>
<dbReference type="Gene3D" id="3.90.1410.10">
    <property type="entry name" value="set domain protein methyltransferase, domain 1"/>
    <property type="match status" value="1"/>
</dbReference>
<proteinExistence type="predicted"/>
<dbReference type="Proteomes" id="UP000800200">
    <property type="component" value="Unassembled WGS sequence"/>
</dbReference>
<protein>
    <submittedName>
        <fullName evidence="1">SET domain-containing protein</fullName>
    </submittedName>
</protein>
<dbReference type="AlphaFoldDB" id="A0A6A6DK54"/>
<dbReference type="CDD" id="cd19180">
    <property type="entry name" value="SET_SpSET10-like"/>
    <property type="match status" value="1"/>
</dbReference>
<dbReference type="SUPFAM" id="SSF82199">
    <property type="entry name" value="SET domain"/>
    <property type="match status" value="1"/>
</dbReference>
<dbReference type="InterPro" id="IPR044432">
    <property type="entry name" value="Set10/Efm1_SET"/>
</dbReference>
<dbReference type="PANTHER" id="PTHR13271:SF137">
    <property type="entry name" value="SET DOMAIN-CONTAINING PROTEIN"/>
    <property type="match status" value="1"/>
</dbReference>